<gene>
    <name evidence="12" type="ordered locus">Fleli_1827</name>
</gene>
<keyword evidence="8 11" id="KW-1133">Transmembrane helix</keyword>
<evidence type="ECO:0000256" key="7">
    <source>
        <dbReference type="ARBA" id="ARBA00022927"/>
    </source>
</evidence>
<dbReference type="InterPro" id="IPR003849">
    <property type="entry name" value="Preprotein_translocase_YajC"/>
</dbReference>
<keyword evidence="5" id="KW-1003">Cell membrane</keyword>
<evidence type="ECO:0000256" key="9">
    <source>
        <dbReference type="ARBA" id="ARBA00023010"/>
    </source>
</evidence>
<dbReference type="STRING" id="880071.Fleli_1827"/>
<keyword evidence="13" id="KW-1185">Reference proteome</keyword>
<dbReference type="GO" id="GO:0015031">
    <property type="term" value="P:protein transport"/>
    <property type="evidence" value="ECO:0007669"/>
    <property type="project" value="UniProtKB-KW"/>
</dbReference>
<comment type="subcellular location">
    <subcellularLocation>
        <location evidence="1">Cell membrane</location>
        <topology evidence="1">Single-pass membrane protein</topology>
    </subcellularLocation>
</comment>
<dbReference type="Pfam" id="PF02699">
    <property type="entry name" value="YajC"/>
    <property type="match status" value="1"/>
</dbReference>
<evidence type="ECO:0000256" key="3">
    <source>
        <dbReference type="ARBA" id="ARBA00014962"/>
    </source>
</evidence>
<keyword evidence="6 11" id="KW-0812">Transmembrane</keyword>
<evidence type="ECO:0000256" key="1">
    <source>
        <dbReference type="ARBA" id="ARBA00004162"/>
    </source>
</evidence>
<evidence type="ECO:0000256" key="8">
    <source>
        <dbReference type="ARBA" id="ARBA00022989"/>
    </source>
</evidence>
<dbReference type="GO" id="GO:0005886">
    <property type="term" value="C:plasma membrane"/>
    <property type="evidence" value="ECO:0007669"/>
    <property type="project" value="UniProtKB-SubCell"/>
</dbReference>
<keyword evidence="9" id="KW-0811">Translocation</keyword>
<dbReference type="Proteomes" id="UP000006054">
    <property type="component" value="Chromosome"/>
</dbReference>
<comment type="similarity">
    <text evidence="2">Belongs to the YajC family.</text>
</comment>
<protein>
    <recommendedName>
        <fullName evidence="3">Sec translocon accessory complex subunit YajC</fullName>
    </recommendedName>
</protein>
<accession>I4AJU0</accession>
<proteinExistence type="inferred from homology"/>
<evidence type="ECO:0000313" key="13">
    <source>
        <dbReference type="Proteomes" id="UP000006054"/>
    </source>
</evidence>
<organism evidence="12 13">
    <name type="scientific">Bernardetia litoralis (strain ATCC 23117 / DSM 6794 / NBRC 15988 / NCIMB 1366 / Fx l1 / Sio-4)</name>
    <name type="common">Flexibacter litoralis</name>
    <dbReference type="NCBI Taxonomy" id="880071"/>
    <lineage>
        <taxon>Bacteria</taxon>
        <taxon>Pseudomonadati</taxon>
        <taxon>Bacteroidota</taxon>
        <taxon>Cytophagia</taxon>
        <taxon>Cytophagales</taxon>
        <taxon>Bernardetiaceae</taxon>
        <taxon>Bernardetia</taxon>
    </lineage>
</organism>
<dbReference type="RefSeq" id="WP_014797677.1">
    <property type="nucleotide sequence ID" value="NC_018018.1"/>
</dbReference>
<dbReference type="NCBIfam" id="TIGR00739">
    <property type="entry name" value="yajC"/>
    <property type="match status" value="1"/>
</dbReference>
<dbReference type="KEGG" id="fli:Fleli_1827"/>
<evidence type="ECO:0000256" key="4">
    <source>
        <dbReference type="ARBA" id="ARBA00022448"/>
    </source>
</evidence>
<sequence precursor="true">MLLQSLTDGTGIANILMIVGMVAVFYFFLLRPQQQRAKKQKTFIESLTREMKVVTTGGMHGKIIDVSGETVTIEIDKGVRIKLDKTAIAYEAGVVAETKK</sequence>
<dbReference type="PRINTS" id="PR01853">
    <property type="entry name" value="YAJCTRNLCASE"/>
</dbReference>
<reference evidence="13" key="1">
    <citation type="submission" date="2012-06" db="EMBL/GenBank/DDBJ databases">
        <title>The complete genome of Flexibacter litoralis DSM 6794.</title>
        <authorList>
            <person name="Lucas S."/>
            <person name="Copeland A."/>
            <person name="Lapidus A."/>
            <person name="Glavina del Rio T."/>
            <person name="Dalin E."/>
            <person name="Tice H."/>
            <person name="Bruce D."/>
            <person name="Goodwin L."/>
            <person name="Pitluck S."/>
            <person name="Peters L."/>
            <person name="Ovchinnikova G."/>
            <person name="Lu M."/>
            <person name="Kyrpides N."/>
            <person name="Mavromatis K."/>
            <person name="Ivanova N."/>
            <person name="Brettin T."/>
            <person name="Detter J.C."/>
            <person name="Han C."/>
            <person name="Larimer F."/>
            <person name="Land M."/>
            <person name="Hauser L."/>
            <person name="Markowitz V."/>
            <person name="Cheng J.-F."/>
            <person name="Hugenholtz P."/>
            <person name="Woyke T."/>
            <person name="Wu D."/>
            <person name="Spring S."/>
            <person name="Lang E."/>
            <person name="Kopitz M."/>
            <person name="Brambilla E."/>
            <person name="Klenk H.-P."/>
            <person name="Eisen J.A."/>
        </authorList>
    </citation>
    <scope>NUCLEOTIDE SEQUENCE [LARGE SCALE GENOMIC DNA]</scope>
    <source>
        <strain evidence="13">ATCC 23117 / DSM 6794 / NBRC 15988 / NCIMB 1366 / Sio-4</strain>
    </source>
</reference>
<keyword evidence="4" id="KW-0813">Transport</keyword>
<dbReference type="PANTHER" id="PTHR33909">
    <property type="entry name" value="SEC TRANSLOCON ACCESSORY COMPLEX SUBUNIT YAJC"/>
    <property type="match status" value="1"/>
</dbReference>
<dbReference type="SMART" id="SM01323">
    <property type="entry name" value="YajC"/>
    <property type="match status" value="1"/>
</dbReference>
<dbReference type="PANTHER" id="PTHR33909:SF1">
    <property type="entry name" value="SEC TRANSLOCON ACCESSORY COMPLEX SUBUNIT YAJC"/>
    <property type="match status" value="1"/>
</dbReference>
<evidence type="ECO:0000256" key="11">
    <source>
        <dbReference type="SAM" id="Phobius"/>
    </source>
</evidence>
<dbReference type="OrthoDB" id="9800132at2"/>
<name>I4AJU0_BERLS</name>
<keyword evidence="10 11" id="KW-0472">Membrane</keyword>
<keyword evidence="7" id="KW-0653">Protein transport</keyword>
<evidence type="ECO:0000256" key="5">
    <source>
        <dbReference type="ARBA" id="ARBA00022475"/>
    </source>
</evidence>
<dbReference type="EMBL" id="CP003345">
    <property type="protein sequence ID" value="AFM04225.1"/>
    <property type="molecule type" value="Genomic_DNA"/>
</dbReference>
<dbReference type="HOGENOM" id="CLU_116157_5_2_10"/>
<evidence type="ECO:0000256" key="10">
    <source>
        <dbReference type="ARBA" id="ARBA00023136"/>
    </source>
</evidence>
<dbReference type="AlphaFoldDB" id="I4AJU0"/>
<evidence type="ECO:0000256" key="2">
    <source>
        <dbReference type="ARBA" id="ARBA00006742"/>
    </source>
</evidence>
<dbReference type="eggNOG" id="COG1862">
    <property type="taxonomic scope" value="Bacteria"/>
</dbReference>
<evidence type="ECO:0000256" key="6">
    <source>
        <dbReference type="ARBA" id="ARBA00022692"/>
    </source>
</evidence>
<evidence type="ECO:0000313" key="12">
    <source>
        <dbReference type="EMBL" id="AFM04225.1"/>
    </source>
</evidence>
<feature type="transmembrane region" description="Helical" evidence="11">
    <location>
        <begin position="12"/>
        <end position="30"/>
    </location>
</feature>